<evidence type="ECO:0000313" key="3">
    <source>
        <dbReference type="EMBL" id="KHN65859.1"/>
    </source>
</evidence>
<comment type="caution">
    <text evidence="3">The sequence shown here is derived from an EMBL/GenBank/DDBJ whole genome shotgun (WGS) entry which is preliminary data.</text>
</comment>
<proteinExistence type="predicted"/>
<reference evidence="3 4" key="1">
    <citation type="submission" date="2014-03" db="EMBL/GenBank/DDBJ databases">
        <title>Genome sequence of the diesel-degrader and plant-growth promoter Acinetobacter oleivorans PF-1 isolated from the roots of poplar tree.</title>
        <authorList>
            <person name="Gkorezis P."/>
            <person name="van Hamme J."/>
            <person name="Rineau F."/>
            <person name="Vangronsveld J."/>
            <person name="Francetti A."/>
        </authorList>
    </citation>
    <scope>NUCLEOTIDE SEQUENCE [LARGE SCALE GENOMIC DNA]</scope>
    <source>
        <strain evidence="3 4">PF1</strain>
    </source>
</reference>
<evidence type="ECO:0000313" key="4">
    <source>
        <dbReference type="Proteomes" id="UP000031012"/>
    </source>
</evidence>
<keyword evidence="1" id="KW-0472">Membrane</keyword>
<feature type="transmembrane region" description="Helical" evidence="1">
    <location>
        <begin position="58"/>
        <end position="74"/>
    </location>
</feature>
<feature type="transmembrane region" description="Helical" evidence="1">
    <location>
        <begin position="95"/>
        <end position="114"/>
    </location>
</feature>
<evidence type="ECO:0000259" key="2">
    <source>
        <dbReference type="Pfam" id="PF00487"/>
    </source>
</evidence>
<sequence length="305" mass="36350">MSNIVELKKVALNLHTERKYDKEIEIFDSKSRTKVFLLHAILILTLILFSVFNNQLYLIPLFIVINGFFSIAYLRVFMHSEMHWGLSENKLVKFYLRWIVFGLYQVPFTAYVFGHRAHHRYDNDHPESNKLSSDKQSTYLYENSGKPINPVLWMLHYLFIYQFFHQIKYVITDGKKKDLIKLILQIMVIIFMDVAIFYINKMFFLYVFIPSILVSWLGSGIVLYMMHNIEHQKAKVHHSVNSYDNFFNKFGDNDGLHIVHSLFPFLHPIHAPEIDKLVYLELDEKQKLKEHYVIAFFKIALNFKK</sequence>
<dbReference type="GO" id="GO:0006629">
    <property type="term" value="P:lipid metabolic process"/>
    <property type="evidence" value="ECO:0007669"/>
    <property type="project" value="InterPro"/>
</dbReference>
<dbReference type="EMBL" id="JHQK01000018">
    <property type="protein sequence ID" value="KHN65859.1"/>
    <property type="molecule type" value="Genomic_DNA"/>
</dbReference>
<name>A0A0B2U9H9_9GAMM</name>
<keyword evidence="1" id="KW-0812">Transmembrane</keyword>
<dbReference type="Pfam" id="PF00487">
    <property type="entry name" value="FA_desaturase"/>
    <property type="match status" value="1"/>
</dbReference>
<dbReference type="Proteomes" id="UP000031012">
    <property type="component" value="Unassembled WGS sequence"/>
</dbReference>
<organism evidence="3 4">
    <name type="scientific">Acinetobacter oleivorans</name>
    <dbReference type="NCBI Taxonomy" id="1148157"/>
    <lineage>
        <taxon>Bacteria</taxon>
        <taxon>Pseudomonadati</taxon>
        <taxon>Pseudomonadota</taxon>
        <taxon>Gammaproteobacteria</taxon>
        <taxon>Moraxellales</taxon>
        <taxon>Moraxellaceae</taxon>
        <taxon>Acinetobacter</taxon>
    </lineage>
</organism>
<protein>
    <recommendedName>
        <fullName evidence="2">Fatty acid desaturase domain-containing protein</fullName>
    </recommendedName>
</protein>
<dbReference type="InterPro" id="IPR005804">
    <property type="entry name" value="FA_desaturase_dom"/>
</dbReference>
<feature type="domain" description="Fatty acid desaturase" evidence="2">
    <location>
        <begin position="60"/>
        <end position="279"/>
    </location>
</feature>
<gene>
    <name evidence="3" type="ORF">DH17_05875</name>
</gene>
<feature type="transmembrane region" description="Helical" evidence="1">
    <location>
        <begin position="35"/>
        <end position="52"/>
    </location>
</feature>
<accession>A0A0B2U9H9</accession>
<feature type="transmembrane region" description="Helical" evidence="1">
    <location>
        <begin position="205"/>
        <end position="225"/>
    </location>
</feature>
<keyword evidence="1" id="KW-1133">Transmembrane helix</keyword>
<feature type="transmembrane region" description="Helical" evidence="1">
    <location>
        <begin position="179"/>
        <end position="199"/>
    </location>
</feature>
<evidence type="ECO:0000256" key="1">
    <source>
        <dbReference type="SAM" id="Phobius"/>
    </source>
</evidence>
<dbReference type="AlphaFoldDB" id="A0A0B2U9H9"/>